<protein>
    <submittedName>
        <fullName evidence="1">4354_t:CDS:1</fullName>
    </submittedName>
</protein>
<accession>A0ACA9QNE9</accession>
<gene>
    <name evidence="1" type="ORF">ACOLOM_LOCUS13156</name>
</gene>
<keyword evidence="2" id="KW-1185">Reference proteome</keyword>
<reference evidence="1" key="1">
    <citation type="submission" date="2021-06" db="EMBL/GenBank/DDBJ databases">
        <authorList>
            <person name="Kallberg Y."/>
            <person name="Tangrot J."/>
            <person name="Rosling A."/>
        </authorList>
    </citation>
    <scope>NUCLEOTIDE SEQUENCE</scope>
    <source>
        <strain evidence="1">CL356</strain>
    </source>
</reference>
<evidence type="ECO:0000313" key="1">
    <source>
        <dbReference type="EMBL" id="CAG8760057.1"/>
    </source>
</evidence>
<feature type="non-terminal residue" evidence="1">
    <location>
        <position position="193"/>
    </location>
</feature>
<feature type="non-terminal residue" evidence="1">
    <location>
        <position position="1"/>
    </location>
</feature>
<name>A0ACA9QNE9_9GLOM</name>
<organism evidence="1 2">
    <name type="scientific">Acaulospora colombiana</name>
    <dbReference type="NCBI Taxonomy" id="27376"/>
    <lineage>
        <taxon>Eukaryota</taxon>
        <taxon>Fungi</taxon>
        <taxon>Fungi incertae sedis</taxon>
        <taxon>Mucoromycota</taxon>
        <taxon>Glomeromycotina</taxon>
        <taxon>Glomeromycetes</taxon>
        <taxon>Diversisporales</taxon>
        <taxon>Acaulosporaceae</taxon>
        <taxon>Acaulospora</taxon>
    </lineage>
</organism>
<evidence type="ECO:0000313" key="2">
    <source>
        <dbReference type="Proteomes" id="UP000789525"/>
    </source>
</evidence>
<comment type="caution">
    <text evidence="1">The sequence shown here is derived from an EMBL/GenBank/DDBJ whole genome shotgun (WGS) entry which is preliminary data.</text>
</comment>
<dbReference type="Proteomes" id="UP000789525">
    <property type="component" value="Unassembled WGS sequence"/>
</dbReference>
<proteinExistence type="predicted"/>
<dbReference type="EMBL" id="CAJVPT010058250">
    <property type="protein sequence ID" value="CAG8760057.1"/>
    <property type="molecule type" value="Genomic_DNA"/>
</dbReference>
<sequence>PNDIVQNGLLSEIKALHDLSGLLRRDGQSIDHTFGVFQSIGFKEFQDYLLSPTDGLFKDGVVSTKRATQKYATYQLKWIRRKLLPLVLNVPDAHTYVLDTSEKKAIDLTNRFLRHDELPTPGDVESIADALLNESQSLSKYVTPLEMVTISYLQRPSDALLAHRKVTCELCSVNTNEPFLVNAEEWPQHLKSK</sequence>